<keyword evidence="2" id="KW-1185">Reference proteome</keyword>
<reference evidence="2" key="1">
    <citation type="submission" date="2012-06" db="EMBL/GenBank/DDBJ databases">
        <title>Complete sequence of chromosome of Desulfomonile tiedjei DSM 6799.</title>
        <authorList>
            <person name="Lucas S."/>
            <person name="Copeland A."/>
            <person name="Lapidus A."/>
            <person name="Glavina del Rio T."/>
            <person name="Dalin E."/>
            <person name="Tice H."/>
            <person name="Bruce D."/>
            <person name="Goodwin L."/>
            <person name="Pitluck S."/>
            <person name="Peters L."/>
            <person name="Ovchinnikova G."/>
            <person name="Zeytun A."/>
            <person name="Lu M."/>
            <person name="Kyrpides N."/>
            <person name="Mavromatis K."/>
            <person name="Ivanova N."/>
            <person name="Brettin T."/>
            <person name="Detter J.C."/>
            <person name="Han C."/>
            <person name="Larimer F."/>
            <person name="Land M."/>
            <person name="Hauser L."/>
            <person name="Markowitz V."/>
            <person name="Cheng J.-F."/>
            <person name="Hugenholtz P."/>
            <person name="Woyke T."/>
            <person name="Wu D."/>
            <person name="Spring S."/>
            <person name="Schroeder M."/>
            <person name="Brambilla E."/>
            <person name="Klenk H.-P."/>
            <person name="Eisen J.A."/>
        </authorList>
    </citation>
    <scope>NUCLEOTIDE SEQUENCE [LARGE SCALE GENOMIC DNA]</scope>
    <source>
        <strain evidence="2">ATCC 49306 / DSM 6799 / DCB-1</strain>
    </source>
</reference>
<evidence type="ECO:0000313" key="1">
    <source>
        <dbReference type="EMBL" id="AFM24270.1"/>
    </source>
</evidence>
<dbReference type="EMBL" id="CP003360">
    <property type="protein sequence ID" value="AFM24270.1"/>
    <property type="molecule type" value="Genomic_DNA"/>
</dbReference>
<protein>
    <recommendedName>
        <fullName evidence="3">SGNH hydrolase-type esterase domain-containing protein</fullName>
    </recommendedName>
</protein>
<dbReference type="KEGG" id="dti:Desti_1559"/>
<evidence type="ECO:0008006" key="3">
    <source>
        <dbReference type="Google" id="ProtNLM"/>
    </source>
</evidence>
<dbReference type="RefSeq" id="WP_014809418.1">
    <property type="nucleotide sequence ID" value="NC_018025.1"/>
</dbReference>
<proteinExistence type="predicted"/>
<sequence>MLLLKKSKTLPHTCLAILLGLLLMELVLTVGTWIFPQLNSLIFPSEVVPDADLEYRFVSDSPGLSSSPNLRRSPELLALGDSITYGSGVSPREAWPEILSSFFEDPLIAVQRVPEFYSGKVNLVSECERPSSDSAPDFSHEVVNVSCPGYGPVHYLLLSDQAIERKPRVMIATFYTGNDLFDSFHLVDFHYFSGQTKRPPTQCTLEESMEFLHMVPRVTRQARANFENAVVPANRAGLKLVALIRAMYAMSEYAFLDTPDSGLIGNGLRCFINFLCSFSNDAFFFDDGTNCTVFSTKRVFSGLDMQNDWIKRGLAFSLDAFRLMKSKAESQGIRFCVLVIPTKHTVFKGAVTKYSANLEKIVPQAYSAIVENESNVRERAFDYFRKNGIAYIDTLPYLREAVTSGKQPYKITPDNHPNVEGHKVIARCIRDKLLLHPLALSFKR</sequence>
<dbReference type="Proteomes" id="UP000006055">
    <property type="component" value="Chromosome"/>
</dbReference>
<organism evidence="1 2">
    <name type="scientific">Desulfomonile tiedjei (strain ATCC 49306 / DSM 6799 / DCB-1)</name>
    <dbReference type="NCBI Taxonomy" id="706587"/>
    <lineage>
        <taxon>Bacteria</taxon>
        <taxon>Pseudomonadati</taxon>
        <taxon>Thermodesulfobacteriota</taxon>
        <taxon>Desulfomonilia</taxon>
        <taxon>Desulfomonilales</taxon>
        <taxon>Desulfomonilaceae</taxon>
        <taxon>Desulfomonile</taxon>
    </lineage>
</organism>
<dbReference type="AlphaFoldDB" id="I4C3X9"/>
<evidence type="ECO:0000313" key="2">
    <source>
        <dbReference type="Proteomes" id="UP000006055"/>
    </source>
</evidence>
<dbReference type="SUPFAM" id="SSF52266">
    <property type="entry name" value="SGNH hydrolase"/>
    <property type="match status" value="1"/>
</dbReference>
<dbReference type="OrthoDB" id="5509416at2"/>
<dbReference type="HOGENOM" id="CLU_656702_0_0_7"/>
<accession>I4C3X9</accession>
<gene>
    <name evidence="1" type="ordered locus">Desti_1559</name>
</gene>
<name>I4C3X9_DESTA</name>